<feature type="domain" description="HTH marR-type" evidence="1">
    <location>
        <begin position="10"/>
        <end position="158"/>
    </location>
</feature>
<evidence type="ECO:0000313" key="3">
    <source>
        <dbReference type="Proteomes" id="UP000028878"/>
    </source>
</evidence>
<dbReference type="RefSeq" id="WP_009515358.1">
    <property type="nucleotide sequence ID" value="NZ_CCAE010000067.1"/>
</dbReference>
<dbReference type="InterPro" id="IPR036390">
    <property type="entry name" value="WH_DNA-bd_sf"/>
</dbReference>
<keyword evidence="3" id="KW-1185">Reference proteome</keyword>
<dbReference type="SUPFAM" id="SSF46785">
    <property type="entry name" value="Winged helix' DNA-binding domain"/>
    <property type="match status" value="1"/>
</dbReference>
<dbReference type="PANTHER" id="PTHR39515">
    <property type="entry name" value="CONSERVED PROTEIN"/>
    <property type="match status" value="1"/>
</dbReference>
<dbReference type="EMBL" id="CCAE010000067">
    <property type="protein sequence ID" value="CDN90143.1"/>
    <property type="molecule type" value="Genomic_DNA"/>
</dbReference>
<dbReference type="Proteomes" id="UP000028878">
    <property type="component" value="Unassembled WGS sequence"/>
</dbReference>
<dbReference type="AlphaFoldDB" id="A0A1L1PQW2"/>
<dbReference type="InterPro" id="IPR036388">
    <property type="entry name" value="WH-like_DNA-bd_sf"/>
</dbReference>
<name>A0A1L1PQW2_HYDIT</name>
<evidence type="ECO:0000259" key="1">
    <source>
        <dbReference type="PROSITE" id="PS50995"/>
    </source>
</evidence>
<dbReference type="InterPro" id="IPR000835">
    <property type="entry name" value="HTH_MarR-typ"/>
</dbReference>
<reference evidence="3" key="1">
    <citation type="submission" date="2014-11" db="EMBL/GenBank/DDBJ databases">
        <title>Draft genome sequence of Hydrogenophaga intermedia S1.</title>
        <authorList>
            <person name="Gan H.M."/>
            <person name="Chew T.H."/>
            <person name="Stolz A."/>
        </authorList>
    </citation>
    <scope>NUCLEOTIDE SEQUENCE [LARGE SCALE GENOMIC DNA]</scope>
    <source>
        <strain evidence="3">S1</strain>
    </source>
</reference>
<dbReference type="Gene3D" id="1.10.10.10">
    <property type="entry name" value="Winged helix-like DNA-binding domain superfamily/Winged helix DNA-binding domain"/>
    <property type="match status" value="1"/>
</dbReference>
<sequence length="170" mass="17993">MEDVVRSLGLLTLGTRLKRIGERLQAQTQAVIEAEGVADIPASHLPVLAALQRLGPLTVGDIALALGVRQPGVTRQLGKLQEAGLVEARQSAGDLRLRTVELTEAGQRQVAHARQHSWPTIEAAVAEACAPHGTALLAQLAALEEALEALPLLARVNRQKLATEEPHASA</sequence>
<dbReference type="CDD" id="cd00090">
    <property type="entry name" value="HTH_ARSR"/>
    <property type="match status" value="1"/>
</dbReference>
<dbReference type="InterPro" id="IPR011991">
    <property type="entry name" value="ArsR-like_HTH"/>
</dbReference>
<evidence type="ECO:0000313" key="2">
    <source>
        <dbReference type="EMBL" id="CDN90143.1"/>
    </source>
</evidence>
<dbReference type="PROSITE" id="PS50995">
    <property type="entry name" value="HTH_MARR_2"/>
    <property type="match status" value="1"/>
</dbReference>
<accession>A0A1L1PQW2</accession>
<dbReference type="InterPro" id="IPR052526">
    <property type="entry name" value="HTH-type_Bedaq_tolerance"/>
</dbReference>
<protein>
    <submittedName>
        <fullName evidence="2">MarR family transcriptional regulator</fullName>
    </submittedName>
</protein>
<dbReference type="Pfam" id="PF12802">
    <property type="entry name" value="MarR_2"/>
    <property type="match status" value="1"/>
</dbReference>
<dbReference type="GO" id="GO:0003700">
    <property type="term" value="F:DNA-binding transcription factor activity"/>
    <property type="evidence" value="ECO:0007669"/>
    <property type="project" value="InterPro"/>
</dbReference>
<organism evidence="2 3">
    <name type="scientific">Hydrogenophaga intermedia</name>
    <dbReference type="NCBI Taxonomy" id="65786"/>
    <lineage>
        <taxon>Bacteria</taxon>
        <taxon>Pseudomonadati</taxon>
        <taxon>Pseudomonadota</taxon>
        <taxon>Betaproteobacteria</taxon>
        <taxon>Burkholderiales</taxon>
        <taxon>Comamonadaceae</taxon>
        <taxon>Hydrogenophaga</taxon>
    </lineage>
</organism>
<dbReference type="PANTHER" id="PTHR39515:SF2">
    <property type="entry name" value="HTH-TYPE TRANSCRIPTIONAL REGULATOR RV0880"/>
    <property type="match status" value="1"/>
</dbReference>
<dbReference type="SMART" id="SM00347">
    <property type="entry name" value="HTH_MARR"/>
    <property type="match status" value="1"/>
</dbReference>
<proteinExistence type="predicted"/>
<gene>
    <name evidence="2" type="ORF">BN948_04585</name>
</gene>